<evidence type="ECO:0000256" key="1">
    <source>
        <dbReference type="ARBA" id="ARBA00023157"/>
    </source>
</evidence>
<sequence length="69" mass="7750">MSGDGNPKRFCPSPTGSGEWHCIEDVELCDGISQCPNQEDESPTHCLFYNAMKTHLDEITKFIVFKNLS</sequence>
<evidence type="ECO:0000313" key="3">
    <source>
        <dbReference type="Proteomes" id="UP001381693"/>
    </source>
</evidence>
<dbReference type="Gene3D" id="2.40.128.620">
    <property type="match status" value="1"/>
</dbReference>
<reference evidence="2 3" key="1">
    <citation type="submission" date="2023-11" db="EMBL/GenBank/DDBJ databases">
        <title>Halocaridina rubra genome assembly.</title>
        <authorList>
            <person name="Smith C."/>
        </authorList>
    </citation>
    <scope>NUCLEOTIDE SEQUENCE [LARGE SCALE GENOMIC DNA]</scope>
    <source>
        <strain evidence="2">EP-1</strain>
        <tissue evidence="2">Whole</tissue>
    </source>
</reference>
<gene>
    <name evidence="2" type="ORF">SK128_008013</name>
</gene>
<dbReference type="EMBL" id="JAXCGZ010017046">
    <property type="protein sequence ID" value="KAK7069035.1"/>
    <property type="molecule type" value="Genomic_DNA"/>
</dbReference>
<dbReference type="AlphaFoldDB" id="A0AAN8WZ52"/>
<dbReference type="SUPFAM" id="SSF57424">
    <property type="entry name" value="LDL receptor-like module"/>
    <property type="match status" value="1"/>
</dbReference>
<keyword evidence="3" id="KW-1185">Reference proteome</keyword>
<dbReference type="Proteomes" id="UP001381693">
    <property type="component" value="Unassembled WGS sequence"/>
</dbReference>
<dbReference type="PANTHER" id="PTHR21105:SF0">
    <property type="entry name" value="GH16255P"/>
    <property type="match status" value="1"/>
</dbReference>
<proteinExistence type="predicted"/>
<keyword evidence="1" id="KW-1015">Disulfide bond</keyword>
<name>A0AAN8WZ52_HALRR</name>
<dbReference type="GO" id="GO:0030297">
    <property type="term" value="F:transmembrane receptor protein tyrosine kinase activator activity"/>
    <property type="evidence" value="ECO:0007669"/>
    <property type="project" value="TreeGrafter"/>
</dbReference>
<dbReference type="GO" id="GO:0043410">
    <property type="term" value="P:positive regulation of MAPK cascade"/>
    <property type="evidence" value="ECO:0007669"/>
    <property type="project" value="TreeGrafter"/>
</dbReference>
<protein>
    <submittedName>
        <fullName evidence="2">Uncharacterized protein</fullName>
    </submittedName>
</protein>
<accession>A0AAN8WZ52</accession>
<dbReference type="GO" id="GO:0043195">
    <property type="term" value="C:terminal bouton"/>
    <property type="evidence" value="ECO:0007669"/>
    <property type="project" value="TreeGrafter"/>
</dbReference>
<dbReference type="PROSITE" id="PS01209">
    <property type="entry name" value="LDLRA_1"/>
    <property type="match status" value="1"/>
</dbReference>
<dbReference type="PANTHER" id="PTHR21105">
    <property type="entry name" value="GH16255P"/>
    <property type="match status" value="1"/>
</dbReference>
<evidence type="ECO:0000313" key="2">
    <source>
        <dbReference type="EMBL" id="KAK7069035.1"/>
    </source>
</evidence>
<organism evidence="2 3">
    <name type="scientific">Halocaridina rubra</name>
    <name type="common">Hawaiian red shrimp</name>
    <dbReference type="NCBI Taxonomy" id="373956"/>
    <lineage>
        <taxon>Eukaryota</taxon>
        <taxon>Metazoa</taxon>
        <taxon>Ecdysozoa</taxon>
        <taxon>Arthropoda</taxon>
        <taxon>Crustacea</taxon>
        <taxon>Multicrustacea</taxon>
        <taxon>Malacostraca</taxon>
        <taxon>Eumalacostraca</taxon>
        <taxon>Eucarida</taxon>
        <taxon>Decapoda</taxon>
        <taxon>Pleocyemata</taxon>
        <taxon>Caridea</taxon>
        <taxon>Atyoidea</taxon>
        <taxon>Atyidae</taxon>
        <taxon>Halocaridina</taxon>
    </lineage>
</organism>
<dbReference type="InterPro" id="IPR036055">
    <property type="entry name" value="LDL_receptor-like_sf"/>
</dbReference>
<dbReference type="InterPro" id="IPR023415">
    <property type="entry name" value="LDLR_class-A_CS"/>
</dbReference>
<comment type="caution">
    <text evidence="2">The sequence shown here is derived from an EMBL/GenBank/DDBJ whole genome shotgun (WGS) entry which is preliminary data.</text>
</comment>